<dbReference type="STRING" id="1453498.LG45_04790"/>
<sequence>MKLNSFFKTLLLGITVVLFASCDKDFNEVGTNIIGEDHYDFDVDSTKAVIAYNQPLGAVQTNNLPTNALGYYNHPVFGKTKASFVTQVELIAANPKFINPATVDIDSVYLYVPYFIDAKKTVKNTETGDSTYELDSIYGVNPIKLEIFESKYYLRDFDASTGLEQAQRYYSSQKQLFENNYNTVQGRLNDSTAQIQNDKFEFKPNEIKLQYYDSEKEETVVKQRLAPGIFVKLNKEFFRQKIVNAPEGKLLNNNTFKDYFRGLYFRVDNSDTSVQQGSLALLNFRAGKIVMSYHDETSATNDAKIRRELTINLGGNTVNLFDSEGTATSSSYIAAMTNNTPDTPTGDEKLYLKGQNGAMAVIELFGEDSNDDDDDIPEELETIKNEGWLINDASLTFYIERTAMINSTYEPLRIYLYDLENNAPILDYIFDGTESNSNPKLNRVVHGGIIEKEDVDNGRGTQYKIRLTRYLMSLLADENASKNVKLGLVVTESIAAITNAELQTPITDYNNIKFSPLASVINPLGTVLYGSSLNVPENKRLKLKIYYTKPN</sequence>
<dbReference type="RefSeq" id="WP_035124867.1">
    <property type="nucleotide sequence ID" value="NZ_JRHH01000002.1"/>
</dbReference>
<evidence type="ECO:0000313" key="2">
    <source>
        <dbReference type="EMBL" id="KGD68960.1"/>
    </source>
</evidence>
<dbReference type="Proteomes" id="UP000029554">
    <property type="component" value="Unassembled WGS sequence"/>
</dbReference>
<dbReference type="Pfam" id="PF14092">
    <property type="entry name" value="DUF4270"/>
    <property type="match status" value="1"/>
</dbReference>
<keyword evidence="3" id="KW-1185">Reference proteome</keyword>
<feature type="signal peptide" evidence="1">
    <location>
        <begin position="1"/>
        <end position="20"/>
    </location>
</feature>
<dbReference type="AlphaFoldDB" id="A0A095V273"/>
<evidence type="ECO:0000256" key="1">
    <source>
        <dbReference type="SAM" id="SignalP"/>
    </source>
</evidence>
<protein>
    <recommendedName>
        <fullName evidence="4">DUF4270 domain-containing protein</fullName>
    </recommendedName>
</protein>
<evidence type="ECO:0008006" key="4">
    <source>
        <dbReference type="Google" id="ProtNLM"/>
    </source>
</evidence>
<accession>A0A095V273</accession>
<evidence type="ECO:0000313" key="3">
    <source>
        <dbReference type="Proteomes" id="UP000029554"/>
    </source>
</evidence>
<dbReference type="PROSITE" id="PS51257">
    <property type="entry name" value="PROKAR_LIPOPROTEIN"/>
    <property type="match status" value="1"/>
</dbReference>
<dbReference type="InterPro" id="IPR025366">
    <property type="entry name" value="DUF4270"/>
</dbReference>
<dbReference type="OrthoDB" id="1466062at2"/>
<dbReference type="EMBL" id="JRHH01000002">
    <property type="protein sequence ID" value="KGD68960.1"/>
    <property type="molecule type" value="Genomic_DNA"/>
</dbReference>
<comment type="caution">
    <text evidence="2">The sequence shown here is derived from an EMBL/GenBank/DDBJ whole genome shotgun (WGS) entry which is preliminary data.</text>
</comment>
<gene>
    <name evidence="2" type="ORF">LG45_04790</name>
</gene>
<organism evidence="2 3">
    <name type="scientific">Flavobacterium aquatile LMG 4008 = ATCC 11947</name>
    <dbReference type="NCBI Taxonomy" id="1453498"/>
    <lineage>
        <taxon>Bacteria</taxon>
        <taxon>Pseudomonadati</taxon>
        <taxon>Bacteroidota</taxon>
        <taxon>Flavobacteriia</taxon>
        <taxon>Flavobacteriales</taxon>
        <taxon>Flavobacteriaceae</taxon>
        <taxon>Flavobacterium</taxon>
    </lineage>
</organism>
<reference evidence="2 3" key="1">
    <citation type="submission" date="2014-09" db="EMBL/GenBank/DDBJ databases">
        <title>Whole Genome Shotgun of Flavobacterium aquatile LMG 4008.</title>
        <authorList>
            <person name="Gale A.N."/>
            <person name="Pipes S.E."/>
            <person name="Newman J.D."/>
        </authorList>
    </citation>
    <scope>NUCLEOTIDE SEQUENCE [LARGE SCALE GENOMIC DNA]</scope>
    <source>
        <strain evidence="2 3">LMG 4008</strain>
    </source>
</reference>
<name>A0A095V273_9FLAO</name>
<feature type="chain" id="PRO_5001919588" description="DUF4270 domain-containing protein" evidence="1">
    <location>
        <begin position="21"/>
        <end position="551"/>
    </location>
</feature>
<proteinExistence type="predicted"/>
<dbReference type="eggNOG" id="ENOG502Z8IK">
    <property type="taxonomic scope" value="Bacteria"/>
</dbReference>
<keyword evidence="1" id="KW-0732">Signal</keyword>